<accession>A0A452HRV2</accession>
<dbReference type="AlphaFoldDB" id="A0A452HRV2"/>
<reference evidence="2" key="1">
    <citation type="journal article" date="2017" name="PLoS ONE">
        <title>The Agassiz's desert tortoise genome provides a resource for the conservation of a threatened species.</title>
        <authorList>
            <person name="Tollis M."/>
            <person name="DeNardo D.F."/>
            <person name="Cornelius J.A."/>
            <person name="Dolby G.A."/>
            <person name="Edwards T."/>
            <person name="Henen B.T."/>
            <person name="Karl A.E."/>
            <person name="Murphy R.W."/>
            <person name="Kusumi K."/>
        </authorList>
    </citation>
    <scope>NUCLEOTIDE SEQUENCE [LARGE SCALE GENOMIC DNA]</scope>
</reference>
<name>A0A452HRV2_9SAUR</name>
<reference evidence="1" key="2">
    <citation type="submission" date="2025-08" db="UniProtKB">
        <authorList>
            <consortium name="Ensembl"/>
        </authorList>
    </citation>
    <scope>IDENTIFICATION</scope>
</reference>
<proteinExistence type="predicted"/>
<organism evidence="1 2">
    <name type="scientific">Gopherus agassizii</name>
    <name type="common">Agassiz's desert tortoise</name>
    <dbReference type="NCBI Taxonomy" id="38772"/>
    <lineage>
        <taxon>Eukaryota</taxon>
        <taxon>Metazoa</taxon>
        <taxon>Chordata</taxon>
        <taxon>Craniata</taxon>
        <taxon>Vertebrata</taxon>
        <taxon>Euteleostomi</taxon>
        <taxon>Archelosauria</taxon>
        <taxon>Testudinata</taxon>
        <taxon>Testudines</taxon>
        <taxon>Cryptodira</taxon>
        <taxon>Durocryptodira</taxon>
        <taxon>Testudinoidea</taxon>
        <taxon>Testudinidae</taxon>
        <taxon>Gopherus</taxon>
    </lineage>
</organism>
<dbReference type="Proteomes" id="UP000291020">
    <property type="component" value="Unassembled WGS sequence"/>
</dbReference>
<dbReference type="Ensembl" id="ENSGAGT00000020295.1">
    <property type="protein sequence ID" value="ENSGAGP00000017791.1"/>
    <property type="gene ID" value="ENSGAGG00000013208.1"/>
</dbReference>
<evidence type="ECO:0000313" key="1">
    <source>
        <dbReference type="Ensembl" id="ENSGAGP00000017791.1"/>
    </source>
</evidence>
<keyword evidence="2" id="KW-1185">Reference proteome</keyword>
<sequence length="121" mass="13612">MYSSLGSLIYVSLERDLVFCSAARQVCSCCHACDLNLDVMYSSLGAKGNSDTISISVRYINLMSEVTYSFFQPNKPFKQTEPPTKQNVLKLIGTLVSLNKVRPHKLCRQRKFGLSILWGQL</sequence>
<protein>
    <submittedName>
        <fullName evidence="1">Uncharacterized protein</fullName>
    </submittedName>
</protein>
<reference evidence="1" key="3">
    <citation type="submission" date="2025-09" db="UniProtKB">
        <authorList>
            <consortium name="Ensembl"/>
        </authorList>
    </citation>
    <scope>IDENTIFICATION</scope>
</reference>
<evidence type="ECO:0000313" key="2">
    <source>
        <dbReference type="Proteomes" id="UP000291020"/>
    </source>
</evidence>